<evidence type="ECO:0000256" key="1">
    <source>
        <dbReference type="ARBA" id="ARBA00001163"/>
    </source>
</evidence>
<dbReference type="Gene3D" id="1.10.3330.10">
    <property type="entry name" value="Oxo-4-hydroxy-4-carboxy-5-ureidoimidazoline decarboxylase"/>
    <property type="match status" value="1"/>
</dbReference>
<evidence type="ECO:0000256" key="11">
    <source>
        <dbReference type="ARBA" id="ARBA00030624"/>
    </source>
</evidence>
<evidence type="ECO:0000256" key="5">
    <source>
        <dbReference type="ARBA" id="ARBA00005793"/>
    </source>
</evidence>
<dbReference type="FunFam" id="1.10.3330.10:FF:000001">
    <property type="entry name" value="2-oxo-4-hydroxy-4-carboxy-5-ureidoimidazoline decarboxylase"/>
    <property type="match status" value="1"/>
</dbReference>
<sequence>LIVPRSKVFVICDRQAHSVTFQSSKHTYQNSEMRPKLTLQQLNALSPGEFHKTFENVIECWPEAAIFCSALLPFKSFATMIAAFQSYLERLPAETKLKILRLYPDLAGKMLDTNQLSEDSTNEHASVGLDNLSPEDKKKLTDLNESYKAKFGFPFVVCVREASKFEVILRSVSERIHHTVEQELEIALEEVKKICRLRILQLVDNL</sequence>
<organism evidence="14">
    <name type="scientific">Anopheles coluzzii</name>
    <name type="common">African malaria mosquito</name>
    <dbReference type="NCBI Taxonomy" id="1518534"/>
    <lineage>
        <taxon>Eukaryota</taxon>
        <taxon>Metazoa</taxon>
        <taxon>Ecdysozoa</taxon>
        <taxon>Arthropoda</taxon>
        <taxon>Hexapoda</taxon>
        <taxon>Insecta</taxon>
        <taxon>Pterygota</taxon>
        <taxon>Neoptera</taxon>
        <taxon>Endopterygota</taxon>
        <taxon>Diptera</taxon>
        <taxon>Nematocera</taxon>
        <taxon>Culicoidea</taxon>
        <taxon>Culicidae</taxon>
        <taxon>Anophelinae</taxon>
        <taxon>Anopheles</taxon>
    </lineage>
</organism>
<evidence type="ECO:0000256" key="9">
    <source>
        <dbReference type="ARBA" id="ARBA00023140"/>
    </source>
</evidence>
<dbReference type="InterPro" id="IPR036778">
    <property type="entry name" value="OHCU_decarboxylase_sf"/>
</dbReference>
<comment type="similarity">
    <text evidence="5">Belongs to the OHCU decarboxylase family.</text>
</comment>
<keyword evidence="7" id="KW-0659">Purine metabolism</keyword>
<evidence type="ECO:0000256" key="4">
    <source>
        <dbReference type="ARBA" id="ARBA00004754"/>
    </source>
</evidence>
<comment type="function">
    <text evidence="2">Catalyzes the stereoselective decarboxylation of 2-oxo-4-hydroxy-4-carboxy-5-ureidoimidazoline (OHCU) to (S)-allantoin.</text>
</comment>
<dbReference type="NCBIfam" id="TIGR03164">
    <property type="entry name" value="UHCUDC"/>
    <property type="match status" value="1"/>
</dbReference>
<dbReference type="EC" id="4.1.1.97" evidence="6"/>
<protein>
    <recommendedName>
        <fullName evidence="6">2-oxo-4-hydroxy-4-carboxy-5-ureidoimidazoline decarboxylase</fullName>
        <ecNumber evidence="6">4.1.1.97</ecNumber>
    </recommendedName>
    <alternativeName>
        <fullName evidence="12">Parahox neighbor</fullName>
    </alternativeName>
    <alternativeName>
        <fullName evidence="11">Ureidoimidazoline (2-oxo-4-hydroxy-4-carboxy-5-) decarboxylase</fullName>
    </alternativeName>
</protein>
<dbReference type="PANTHER" id="PTHR43466:SF1">
    <property type="entry name" value="2-OXO-4-HYDROXY-4-CARBOXY-5-UREIDOIMIDAZOLINE DECARBOXYLASE-RELATED"/>
    <property type="match status" value="1"/>
</dbReference>
<dbReference type="GO" id="GO:0000255">
    <property type="term" value="P:allantoin metabolic process"/>
    <property type="evidence" value="ECO:0007669"/>
    <property type="project" value="InterPro"/>
</dbReference>
<keyword evidence="10" id="KW-0456">Lyase</keyword>
<evidence type="ECO:0000256" key="2">
    <source>
        <dbReference type="ARBA" id="ARBA00002506"/>
    </source>
</evidence>
<comment type="pathway">
    <text evidence="4">Purine metabolism; urate degradation; (S)-allantoin from urate: step 3/3.</text>
</comment>
<dbReference type="Pfam" id="PF09349">
    <property type="entry name" value="OHCU_decarbox"/>
    <property type="match status" value="1"/>
</dbReference>
<dbReference type="PANTHER" id="PTHR43466">
    <property type="entry name" value="2-OXO-4-HYDROXY-4-CARBOXY-5-UREIDOIMIDAZOLINE DECARBOXYLASE-RELATED"/>
    <property type="match status" value="1"/>
</dbReference>
<evidence type="ECO:0000259" key="13">
    <source>
        <dbReference type="Pfam" id="PF09349"/>
    </source>
</evidence>
<accession>A0A8W7PJ84</accession>
<evidence type="ECO:0000256" key="6">
    <source>
        <dbReference type="ARBA" id="ARBA00012257"/>
    </source>
</evidence>
<comment type="catalytic activity">
    <reaction evidence="1">
        <text>5-hydroxy-2-oxo-4-ureido-2,5-dihydro-1H-imidazole-5-carboxylate + H(+) = (S)-allantoin + CO2</text>
        <dbReference type="Rhea" id="RHEA:26301"/>
        <dbReference type="ChEBI" id="CHEBI:15378"/>
        <dbReference type="ChEBI" id="CHEBI:15678"/>
        <dbReference type="ChEBI" id="CHEBI:16526"/>
        <dbReference type="ChEBI" id="CHEBI:58639"/>
        <dbReference type="EC" id="4.1.1.97"/>
    </reaction>
</comment>
<comment type="subcellular location">
    <subcellularLocation>
        <location evidence="3">Peroxisome</location>
    </subcellularLocation>
</comment>
<dbReference type="InterPro" id="IPR017580">
    <property type="entry name" value="OHCU_decarboxylase-1"/>
</dbReference>
<keyword evidence="9" id="KW-0576">Peroxisome</keyword>
<dbReference type="VEuPathDB" id="VectorBase:ACON2_033308"/>
<name>A0A8W7PJ84_ANOCL</name>
<dbReference type="EnsemblMetazoa" id="ACOM032667-RA">
    <property type="protein sequence ID" value="ACOM032667-PA.1"/>
    <property type="gene ID" value="ACOM032667"/>
</dbReference>
<evidence type="ECO:0000256" key="7">
    <source>
        <dbReference type="ARBA" id="ARBA00022631"/>
    </source>
</evidence>
<evidence type="ECO:0000256" key="3">
    <source>
        <dbReference type="ARBA" id="ARBA00004275"/>
    </source>
</evidence>
<dbReference type="GO" id="GO:0019628">
    <property type="term" value="P:urate catabolic process"/>
    <property type="evidence" value="ECO:0007669"/>
    <property type="project" value="TreeGrafter"/>
</dbReference>
<evidence type="ECO:0000256" key="12">
    <source>
        <dbReference type="ARBA" id="ARBA00032116"/>
    </source>
</evidence>
<evidence type="ECO:0000313" key="14">
    <source>
        <dbReference type="EnsemblMetazoa" id="ACOM032667-PA.1"/>
    </source>
</evidence>
<feature type="domain" description="Oxo-4-hydroxy-4-carboxy-5-ureidoimidazoline decarboxylase" evidence="13">
    <location>
        <begin position="43"/>
        <end position="199"/>
    </location>
</feature>
<dbReference type="GO" id="GO:0005777">
    <property type="term" value="C:peroxisome"/>
    <property type="evidence" value="ECO:0007669"/>
    <property type="project" value="UniProtKB-SubCell"/>
</dbReference>
<keyword evidence="8" id="KW-0210">Decarboxylase</keyword>
<dbReference type="Proteomes" id="UP000075882">
    <property type="component" value="Unassembled WGS sequence"/>
</dbReference>
<dbReference type="InterPro" id="IPR018020">
    <property type="entry name" value="OHCU_decarboxylase"/>
</dbReference>
<proteinExistence type="inferred from homology"/>
<dbReference type="GO" id="GO:0006144">
    <property type="term" value="P:purine nucleobase metabolic process"/>
    <property type="evidence" value="ECO:0007669"/>
    <property type="project" value="UniProtKB-KW"/>
</dbReference>
<dbReference type="AlphaFoldDB" id="A0A8W7PJ84"/>
<dbReference type="SUPFAM" id="SSF158694">
    <property type="entry name" value="UraD-Like"/>
    <property type="match status" value="1"/>
</dbReference>
<evidence type="ECO:0000256" key="8">
    <source>
        <dbReference type="ARBA" id="ARBA00022793"/>
    </source>
</evidence>
<dbReference type="GO" id="GO:0051997">
    <property type="term" value="F:2-oxo-4-hydroxy-4-carboxy-5-ureidoimidazoline decarboxylase activity"/>
    <property type="evidence" value="ECO:0007669"/>
    <property type="project" value="UniProtKB-EC"/>
</dbReference>
<reference evidence="14" key="1">
    <citation type="submission" date="2022-08" db="UniProtKB">
        <authorList>
            <consortium name="EnsemblMetazoa"/>
        </authorList>
    </citation>
    <scope>IDENTIFICATION</scope>
</reference>
<evidence type="ECO:0000256" key="10">
    <source>
        <dbReference type="ARBA" id="ARBA00023239"/>
    </source>
</evidence>